<evidence type="ECO:0000313" key="3">
    <source>
        <dbReference type="EMBL" id="MFI1461368.1"/>
    </source>
</evidence>
<dbReference type="EMBL" id="JBIRUQ010000002">
    <property type="protein sequence ID" value="MFI1461368.1"/>
    <property type="molecule type" value="Genomic_DNA"/>
</dbReference>
<feature type="region of interest" description="Disordered" evidence="1">
    <location>
        <begin position="1"/>
        <end position="50"/>
    </location>
</feature>
<accession>A0ABW7TNY7</accession>
<dbReference type="RefSeq" id="WP_033244905.1">
    <property type="nucleotide sequence ID" value="NZ_JBIRUQ010000002.1"/>
</dbReference>
<gene>
    <name evidence="3" type="ORF">ACH4WX_11680</name>
</gene>
<evidence type="ECO:0000313" key="4">
    <source>
        <dbReference type="Proteomes" id="UP001611263"/>
    </source>
</evidence>
<name>A0ABW7TNY7_9NOCA</name>
<evidence type="ECO:0000259" key="2">
    <source>
        <dbReference type="Pfam" id="PF09347"/>
    </source>
</evidence>
<sequence>MTPPPQAPTTASTTGARAHARAQGSATLPTPGLPAGIRPADTTWTARLPPGGYTGAVLGRGTRLRLSDPHGSACAHLFLLRAEAPWERLNIADTVKVPWQAYLGAGHPLLSDQGRVLATVVTDTSGHHDALCGTTRTGRLLLERAGAKYGLEPRDIGPTLSLFRGVRVGGEGGLVANGTAGPGAHVEMLIHLPVTVLVVDTPHPLDDTPVTELDLVAWPGGSLDTATVNNDPEYLRAVQNTETAWSAARTRQEWI</sequence>
<dbReference type="GeneID" id="93504384"/>
<organism evidence="3 4">
    <name type="scientific">Nocardia carnea</name>
    <dbReference type="NCBI Taxonomy" id="37328"/>
    <lineage>
        <taxon>Bacteria</taxon>
        <taxon>Bacillati</taxon>
        <taxon>Actinomycetota</taxon>
        <taxon>Actinomycetes</taxon>
        <taxon>Mycobacteriales</taxon>
        <taxon>Nocardiaceae</taxon>
        <taxon>Nocardia</taxon>
    </lineage>
</organism>
<reference evidence="3 4" key="1">
    <citation type="submission" date="2024-10" db="EMBL/GenBank/DDBJ databases">
        <title>The Natural Products Discovery Center: Release of the First 8490 Sequenced Strains for Exploring Actinobacteria Biosynthetic Diversity.</title>
        <authorList>
            <person name="Kalkreuter E."/>
            <person name="Kautsar S.A."/>
            <person name="Yang D."/>
            <person name="Bader C.D."/>
            <person name="Teijaro C.N."/>
            <person name="Fluegel L."/>
            <person name="Davis C.M."/>
            <person name="Simpson J.R."/>
            <person name="Lauterbach L."/>
            <person name="Steele A.D."/>
            <person name="Gui C."/>
            <person name="Meng S."/>
            <person name="Li G."/>
            <person name="Viehrig K."/>
            <person name="Ye F."/>
            <person name="Su P."/>
            <person name="Kiefer A.F."/>
            <person name="Nichols A."/>
            <person name="Cepeda A.J."/>
            <person name="Yan W."/>
            <person name="Fan B."/>
            <person name="Jiang Y."/>
            <person name="Adhikari A."/>
            <person name="Zheng C.-J."/>
            <person name="Schuster L."/>
            <person name="Cowan T.M."/>
            <person name="Smanski M.J."/>
            <person name="Chevrette M.G."/>
            <person name="De Carvalho L.P.S."/>
            <person name="Shen B."/>
        </authorList>
    </citation>
    <scope>NUCLEOTIDE SEQUENCE [LARGE SCALE GENOMIC DNA]</scope>
    <source>
        <strain evidence="3 4">NPDC020568</strain>
    </source>
</reference>
<feature type="domain" description="DUF1989" evidence="2">
    <location>
        <begin position="47"/>
        <end position="136"/>
    </location>
</feature>
<dbReference type="Pfam" id="PF09347">
    <property type="entry name" value="DUF1989"/>
    <property type="match status" value="1"/>
</dbReference>
<evidence type="ECO:0000256" key="1">
    <source>
        <dbReference type="SAM" id="MobiDB-lite"/>
    </source>
</evidence>
<protein>
    <submittedName>
        <fullName evidence="3">DUF1989 domain-containing protein</fullName>
    </submittedName>
</protein>
<dbReference type="Proteomes" id="UP001611263">
    <property type="component" value="Unassembled WGS sequence"/>
</dbReference>
<keyword evidence="4" id="KW-1185">Reference proteome</keyword>
<dbReference type="InterPro" id="IPR018959">
    <property type="entry name" value="DUF1989"/>
</dbReference>
<proteinExistence type="predicted"/>
<comment type="caution">
    <text evidence="3">The sequence shown here is derived from an EMBL/GenBank/DDBJ whole genome shotgun (WGS) entry which is preliminary data.</text>
</comment>